<dbReference type="EMBL" id="MDJD01000054">
    <property type="protein sequence ID" value="OEJ99127.1"/>
    <property type="molecule type" value="Genomic_DNA"/>
</dbReference>
<proteinExistence type="predicted"/>
<evidence type="ECO:0000256" key="1">
    <source>
        <dbReference type="SAM" id="SignalP"/>
    </source>
</evidence>
<dbReference type="OrthoDB" id="1190041at2"/>
<dbReference type="Proteomes" id="UP000095713">
    <property type="component" value="Unassembled WGS sequence"/>
</dbReference>
<keyword evidence="1" id="KW-0732">Signal</keyword>
<dbReference type="RefSeq" id="WP_069831810.1">
    <property type="nucleotide sequence ID" value="NZ_MDJD01000054.1"/>
</dbReference>
<comment type="caution">
    <text evidence="2">The sequence shown here is derived from an EMBL/GenBank/DDBJ whole genome shotgun (WGS) entry which is preliminary data.</text>
</comment>
<gene>
    <name evidence="2" type="ORF">A8C32_08100</name>
</gene>
<reference evidence="2 3" key="1">
    <citation type="submission" date="2016-05" db="EMBL/GenBank/DDBJ databases">
        <title>Draft Genome Sequence of Algibacter sp. Strain SK-16 Isolated from the Surface Water of Aburatsubo Inlet.</title>
        <authorList>
            <person name="Wong S.-K."/>
            <person name="Yoshizawa S."/>
            <person name="Nakajima Y."/>
            <person name="Ogura Y."/>
            <person name="Tetsuya H."/>
            <person name="Hamasaki K."/>
        </authorList>
    </citation>
    <scope>NUCLEOTIDE SEQUENCE [LARGE SCALE GENOMIC DNA]</scope>
    <source>
        <strain evidence="2 3">SK-16</strain>
    </source>
</reference>
<sequence length="98" mass="11409">MKKQKLKNYLKLAILIFGLFLLTTNCQNEDDSIIEKGTTNKAFLDKVKQKNIAFDNLKTDPKLYQIFEQTLDKSKHTTIRKISTKSKKQTEVFNLILT</sequence>
<keyword evidence="3" id="KW-1185">Reference proteome</keyword>
<feature type="signal peptide" evidence="1">
    <location>
        <begin position="1"/>
        <end position="28"/>
    </location>
</feature>
<accession>A0A1E5SJ17</accession>
<feature type="chain" id="PRO_5009185043" evidence="1">
    <location>
        <begin position="29"/>
        <end position="98"/>
    </location>
</feature>
<protein>
    <submittedName>
        <fullName evidence="2">Uncharacterized protein</fullName>
    </submittedName>
</protein>
<name>A0A1E5SJ17_9FLAO</name>
<evidence type="ECO:0000313" key="2">
    <source>
        <dbReference type="EMBL" id="OEJ99127.1"/>
    </source>
</evidence>
<organism evidence="2 3">
    <name type="scientific">Flavivirga aquatica</name>
    <dbReference type="NCBI Taxonomy" id="1849968"/>
    <lineage>
        <taxon>Bacteria</taxon>
        <taxon>Pseudomonadati</taxon>
        <taxon>Bacteroidota</taxon>
        <taxon>Flavobacteriia</taxon>
        <taxon>Flavobacteriales</taxon>
        <taxon>Flavobacteriaceae</taxon>
        <taxon>Flavivirga</taxon>
    </lineage>
</organism>
<dbReference type="STRING" id="1849968.A8C32_08100"/>
<dbReference type="AlphaFoldDB" id="A0A1E5SJ17"/>
<evidence type="ECO:0000313" key="3">
    <source>
        <dbReference type="Proteomes" id="UP000095713"/>
    </source>
</evidence>